<organism evidence="13 14">
    <name type="scientific">Debaryomyces fabryi</name>
    <dbReference type="NCBI Taxonomy" id="58627"/>
    <lineage>
        <taxon>Eukaryota</taxon>
        <taxon>Fungi</taxon>
        <taxon>Dikarya</taxon>
        <taxon>Ascomycota</taxon>
        <taxon>Saccharomycotina</taxon>
        <taxon>Pichiomycetes</taxon>
        <taxon>Debaryomycetaceae</taxon>
        <taxon>Debaryomyces</taxon>
    </lineage>
</organism>
<evidence type="ECO:0000256" key="8">
    <source>
        <dbReference type="ARBA" id="ARBA00023163"/>
    </source>
</evidence>
<evidence type="ECO:0000313" key="13">
    <source>
        <dbReference type="EMBL" id="KSA03216.1"/>
    </source>
</evidence>
<accession>A0A0V1Q3Z8</accession>
<sequence length="992" mass="111792">MEEKVRSQEQLVDRLTPDYDEERNIVNSVSNEISLQNDQSQQDDSDDGLESLEEDTEDADYTSSSDEYEIEENDESLSTTIMHEIQEGTYTCLVCISEIDPFSKVWSCDNCYRVYDLDCIKDWAIRGSSKDQSRKTWKCPSCNVETKKIPKKFSCWCGKTTNPAPNPLNPFSCGNPCNEPYANCIHNCSSVCHPGKHPVCGAIGPVLKCKCGKFERQLPCLITPYEHSWRCDSPCDTVVCNLGHKCAFGGCHLGFCGQCQEIIKAKCYCGKEEMDIKCHERAPEKCSRISGDLNWIGESSCSSLTTIYYECGIHFEEITCQPLPTTTKVCNFSPSRINTCYCGKTVVDSSRRTKCTDPVPECDSVCGKTLKCGCKCLLKCHSGECICYNIMEEKCSCENYSYLVPCKFLQQGYKPKCNHKCPVLLNCRKHVHKEVCCPYEQIALRRERVKKKAIRNRIRSTFNNDEELMTMEPIHICTRTCNRLKLCGEHYCEALCHSGSCGVCLESSNEDLVCHCGKTVIPAPVRCGTKIECHYQCEREKACGHRQEPHNCHDDTVDCPKCTKLVAKECECGLKSDIPNILCSQKNVSCGTVCRVPKNCGHPCMRVCSSDCTKSNTHASSTLCQSACRKKRNSCPHYCHLKCHYNKTGKSPKCDATVCSDPVRVSCACGRISRTISCGSSLEEDTKIGTILECDEECEKNKKDIDLRKALDLSDDESSLLSDIPYLENLMNVYERQTTWCSRIEGTLRGFIVDFQNNKPEAESIPAFNNRLYQFPPMSAPQRSFLEELASNYKMYTEQQDSGSGKSIFVVITESTELPELTISEAVLHKQEILLEASKADRLKQKDIDNALFNALIIQDVFFGIVKDELDRELKGVIESFGIEDPTLEWMKESTYVFYSKSTFQTIDIKGENDLYLLMKSFRKVLREKSLAFDCKLCLLDDTANYILKIDEKNAHAPKTEDGSVVSETSMNGQSNQFHLLGEPEPEEPGDA</sequence>
<evidence type="ECO:0000256" key="2">
    <source>
        <dbReference type="ARBA" id="ARBA00007269"/>
    </source>
</evidence>
<dbReference type="InterPro" id="IPR001841">
    <property type="entry name" value="Znf_RING"/>
</dbReference>
<keyword evidence="3" id="KW-0479">Metal-binding</keyword>
<feature type="compositionally biased region" description="Basic and acidic residues" evidence="11">
    <location>
        <begin position="1"/>
        <end position="17"/>
    </location>
</feature>
<dbReference type="GeneID" id="26837999"/>
<dbReference type="RefSeq" id="XP_015469318.1">
    <property type="nucleotide sequence ID" value="XM_015609820.1"/>
</dbReference>
<feature type="region of interest" description="Disordered" evidence="11">
    <location>
        <begin position="958"/>
        <end position="992"/>
    </location>
</feature>
<keyword evidence="5 10" id="KW-0863">Zinc-finger</keyword>
<keyword evidence="4" id="KW-0677">Repeat</keyword>
<keyword evidence="9" id="KW-0539">Nucleus</keyword>
<feature type="compositionally biased region" description="Polar residues" evidence="11">
    <location>
        <begin position="966"/>
        <end position="978"/>
    </location>
</feature>
<name>A0A0V1Q3Z8_9ASCO</name>
<evidence type="ECO:0000256" key="1">
    <source>
        <dbReference type="ARBA" id="ARBA00004123"/>
    </source>
</evidence>
<dbReference type="PANTHER" id="PTHR12360:SF12">
    <property type="entry name" value="TRANSCRIPTIONAL REPRESSOR NF-X1"/>
    <property type="match status" value="1"/>
</dbReference>
<evidence type="ECO:0000256" key="6">
    <source>
        <dbReference type="ARBA" id="ARBA00022833"/>
    </source>
</evidence>
<evidence type="ECO:0000256" key="10">
    <source>
        <dbReference type="PROSITE-ProRule" id="PRU00175"/>
    </source>
</evidence>
<keyword evidence="8" id="KW-0804">Transcription</keyword>
<evidence type="ECO:0000259" key="12">
    <source>
        <dbReference type="PROSITE" id="PS50089"/>
    </source>
</evidence>
<dbReference type="InterPro" id="IPR036867">
    <property type="entry name" value="R3H_dom_sf"/>
</dbReference>
<feature type="region of interest" description="Disordered" evidence="11">
    <location>
        <begin position="1"/>
        <end position="70"/>
    </location>
</feature>
<dbReference type="GO" id="GO:0000977">
    <property type="term" value="F:RNA polymerase II transcription regulatory region sequence-specific DNA binding"/>
    <property type="evidence" value="ECO:0007669"/>
    <property type="project" value="TreeGrafter"/>
</dbReference>
<dbReference type="EMBL" id="LMYN01000012">
    <property type="protein sequence ID" value="KSA03216.1"/>
    <property type="molecule type" value="Genomic_DNA"/>
</dbReference>
<dbReference type="SUPFAM" id="SSF57850">
    <property type="entry name" value="RING/U-box"/>
    <property type="match status" value="1"/>
</dbReference>
<gene>
    <name evidence="13" type="ORF">AC631_00990</name>
</gene>
<dbReference type="PANTHER" id="PTHR12360">
    <property type="entry name" value="NUCLEAR TRANSCRIPTION FACTOR, X-BOX BINDING 1 NFX1"/>
    <property type="match status" value="1"/>
</dbReference>
<proteinExistence type="inferred from homology"/>
<comment type="caution">
    <text evidence="13">The sequence shown here is derived from an EMBL/GenBank/DDBJ whole genome shotgun (WGS) entry which is preliminary data.</text>
</comment>
<evidence type="ECO:0000256" key="7">
    <source>
        <dbReference type="ARBA" id="ARBA00023015"/>
    </source>
</evidence>
<reference evidence="13 14" key="1">
    <citation type="submission" date="2015-11" db="EMBL/GenBank/DDBJ databases">
        <title>The genome of Debaryomyces fabryi.</title>
        <authorList>
            <person name="Tafer H."/>
            <person name="Lopandic K."/>
        </authorList>
    </citation>
    <scope>NUCLEOTIDE SEQUENCE [LARGE SCALE GENOMIC DNA]</scope>
    <source>
        <strain evidence="13 14">CBS 789</strain>
    </source>
</reference>
<protein>
    <recommendedName>
        <fullName evidence="12">RING-type domain-containing protein</fullName>
    </recommendedName>
</protein>
<feature type="compositionally biased region" description="Acidic residues" evidence="11">
    <location>
        <begin position="41"/>
        <end position="70"/>
    </location>
</feature>
<dbReference type="GO" id="GO:0005634">
    <property type="term" value="C:nucleus"/>
    <property type="evidence" value="ECO:0007669"/>
    <property type="project" value="UniProtKB-SubCell"/>
</dbReference>
<dbReference type="SUPFAM" id="SSF82708">
    <property type="entry name" value="R3H domain"/>
    <property type="match status" value="1"/>
</dbReference>
<feature type="domain" description="RING-type" evidence="12">
    <location>
        <begin position="92"/>
        <end position="143"/>
    </location>
</feature>
<dbReference type="InterPro" id="IPR034078">
    <property type="entry name" value="NFX1_fam"/>
</dbReference>
<evidence type="ECO:0000256" key="9">
    <source>
        <dbReference type="ARBA" id="ARBA00023242"/>
    </source>
</evidence>
<comment type="similarity">
    <text evidence="2">Belongs to the NFX1 family.</text>
</comment>
<dbReference type="Gene3D" id="3.30.1370.50">
    <property type="entry name" value="R3H-like domain"/>
    <property type="match status" value="1"/>
</dbReference>
<dbReference type="GO" id="GO:0008270">
    <property type="term" value="F:zinc ion binding"/>
    <property type="evidence" value="ECO:0007669"/>
    <property type="project" value="UniProtKB-KW"/>
</dbReference>
<dbReference type="PROSITE" id="PS50089">
    <property type="entry name" value="ZF_RING_2"/>
    <property type="match status" value="1"/>
</dbReference>
<dbReference type="GO" id="GO:0000122">
    <property type="term" value="P:negative regulation of transcription by RNA polymerase II"/>
    <property type="evidence" value="ECO:0007669"/>
    <property type="project" value="TreeGrafter"/>
</dbReference>
<dbReference type="Proteomes" id="UP000054251">
    <property type="component" value="Unassembled WGS sequence"/>
</dbReference>
<evidence type="ECO:0000256" key="4">
    <source>
        <dbReference type="ARBA" id="ARBA00022737"/>
    </source>
</evidence>
<keyword evidence="7" id="KW-0805">Transcription regulation</keyword>
<dbReference type="Pfam" id="PF01422">
    <property type="entry name" value="zf-NF-X1"/>
    <property type="match status" value="3"/>
</dbReference>
<dbReference type="OrthoDB" id="6512771at2759"/>
<dbReference type="AlphaFoldDB" id="A0A0V1Q3Z8"/>
<keyword evidence="6" id="KW-0862">Zinc</keyword>
<dbReference type="InterPro" id="IPR000967">
    <property type="entry name" value="Znf_NFX1"/>
</dbReference>
<evidence type="ECO:0000256" key="3">
    <source>
        <dbReference type="ARBA" id="ARBA00022723"/>
    </source>
</evidence>
<evidence type="ECO:0000256" key="11">
    <source>
        <dbReference type="SAM" id="MobiDB-lite"/>
    </source>
</evidence>
<evidence type="ECO:0000256" key="5">
    <source>
        <dbReference type="ARBA" id="ARBA00022771"/>
    </source>
</evidence>
<evidence type="ECO:0000313" key="14">
    <source>
        <dbReference type="Proteomes" id="UP000054251"/>
    </source>
</evidence>
<dbReference type="CDD" id="cd06008">
    <property type="entry name" value="NF-X1-zinc-finger"/>
    <property type="match status" value="3"/>
</dbReference>
<comment type="subcellular location">
    <subcellularLocation>
        <location evidence="1">Nucleus</location>
    </subcellularLocation>
</comment>
<dbReference type="SMART" id="SM00438">
    <property type="entry name" value="ZnF_NFX"/>
    <property type="match status" value="5"/>
</dbReference>
<keyword evidence="14" id="KW-1185">Reference proteome</keyword>
<dbReference type="GO" id="GO:0000981">
    <property type="term" value="F:DNA-binding transcription factor activity, RNA polymerase II-specific"/>
    <property type="evidence" value="ECO:0007669"/>
    <property type="project" value="TreeGrafter"/>
</dbReference>